<feature type="compositionally biased region" description="Gly residues" evidence="1">
    <location>
        <begin position="1"/>
        <end position="11"/>
    </location>
</feature>
<protein>
    <submittedName>
        <fullName evidence="2">Uncharacterized protein</fullName>
    </submittedName>
</protein>
<dbReference type="AlphaFoldDB" id="A0A9P6B3P7"/>
<feature type="compositionally biased region" description="Basic and acidic residues" evidence="1">
    <location>
        <begin position="129"/>
        <end position="145"/>
    </location>
</feature>
<dbReference type="EMBL" id="MU128933">
    <property type="protein sequence ID" value="KAF9517159.1"/>
    <property type="molecule type" value="Genomic_DNA"/>
</dbReference>
<evidence type="ECO:0000313" key="2">
    <source>
        <dbReference type="EMBL" id="KAF9517159.1"/>
    </source>
</evidence>
<gene>
    <name evidence="2" type="ORF">BS47DRAFT_1389968</name>
</gene>
<dbReference type="Proteomes" id="UP000886523">
    <property type="component" value="Unassembled WGS sequence"/>
</dbReference>
<proteinExistence type="predicted"/>
<reference evidence="2" key="1">
    <citation type="journal article" date="2020" name="Nat. Commun.">
        <title>Large-scale genome sequencing of mycorrhizal fungi provides insights into the early evolution of symbiotic traits.</title>
        <authorList>
            <person name="Miyauchi S."/>
            <person name="Kiss E."/>
            <person name="Kuo A."/>
            <person name="Drula E."/>
            <person name="Kohler A."/>
            <person name="Sanchez-Garcia M."/>
            <person name="Morin E."/>
            <person name="Andreopoulos B."/>
            <person name="Barry K.W."/>
            <person name="Bonito G."/>
            <person name="Buee M."/>
            <person name="Carver A."/>
            <person name="Chen C."/>
            <person name="Cichocki N."/>
            <person name="Clum A."/>
            <person name="Culley D."/>
            <person name="Crous P.W."/>
            <person name="Fauchery L."/>
            <person name="Girlanda M."/>
            <person name="Hayes R.D."/>
            <person name="Keri Z."/>
            <person name="LaButti K."/>
            <person name="Lipzen A."/>
            <person name="Lombard V."/>
            <person name="Magnuson J."/>
            <person name="Maillard F."/>
            <person name="Murat C."/>
            <person name="Nolan M."/>
            <person name="Ohm R.A."/>
            <person name="Pangilinan J."/>
            <person name="Pereira M.F."/>
            <person name="Perotto S."/>
            <person name="Peter M."/>
            <person name="Pfister S."/>
            <person name="Riley R."/>
            <person name="Sitrit Y."/>
            <person name="Stielow J.B."/>
            <person name="Szollosi G."/>
            <person name="Zifcakova L."/>
            <person name="Stursova M."/>
            <person name="Spatafora J.W."/>
            <person name="Tedersoo L."/>
            <person name="Vaario L.M."/>
            <person name="Yamada A."/>
            <person name="Yan M."/>
            <person name="Wang P."/>
            <person name="Xu J."/>
            <person name="Bruns T."/>
            <person name="Baldrian P."/>
            <person name="Vilgalys R."/>
            <person name="Dunand C."/>
            <person name="Henrissat B."/>
            <person name="Grigoriev I.V."/>
            <person name="Hibbett D."/>
            <person name="Nagy L.G."/>
            <person name="Martin F.M."/>
        </authorList>
    </citation>
    <scope>NUCLEOTIDE SEQUENCE</scope>
    <source>
        <strain evidence="2">UP504</strain>
    </source>
</reference>
<feature type="region of interest" description="Disordered" evidence="1">
    <location>
        <begin position="1"/>
        <end position="145"/>
    </location>
</feature>
<evidence type="ECO:0000313" key="3">
    <source>
        <dbReference type="Proteomes" id="UP000886523"/>
    </source>
</evidence>
<keyword evidence="3" id="KW-1185">Reference proteome</keyword>
<organism evidence="2 3">
    <name type="scientific">Hydnum rufescens UP504</name>
    <dbReference type="NCBI Taxonomy" id="1448309"/>
    <lineage>
        <taxon>Eukaryota</taxon>
        <taxon>Fungi</taxon>
        <taxon>Dikarya</taxon>
        <taxon>Basidiomycota</taxon>
        <taxon>Agaricomycotina</taxon>
        <taxon>Agaricomycetes</taxon>
        <taxon>Cantharellales</taxon>
        <taxon>Hydnaceae</taxon>
        <taxon>Hydnum</taxon>
    </lineage>
</organism>
<accession>A0A9P6B3P7</accession>
<sequence>MAVQAGKGGLEVFGAPRMNQQPWLDHEKHSANAGHAKSQKALAFEKQDDHKSQQDHFQESKNGDGWKREGDDHRKEAGDDHRKEGDNNHGKGSDDDRASVNGSGSREMNMDEGGNGKENANEGGNGEENANKADHNDHDHADQPQ</sequence>
<feature type="compositionally biased region" description="Basic and acidic residues" evidence="1">
    <location>
        <begin position="43"/>
        <end position="98"/>
    </location>
</feature>
<evidence type="ECO:0000256" key="1">
    <source>
        <dbReference type="SAM" id="MobiDB-lite"/>
    </source>
</evidence>
<comment type="caution">
    <text evidence="2">The sequence shown here is derived from an EMBL/GenBank/DDBJ whole genome shotgun (WGS) entry which is preliminary data.</text>
</comment>
<name>A0A9P6B3P7_9AGAM</name>